<proteinExistence type="predicted"/>
<reference evidence="1" key="1">
    <citation type="submission" date="2014-11" db="EMBL/GenBank/DDBJ databases">
        <authorList>
            <person name="Amaro Gonzalez C."/>
        </authorList>
    </citation>
    <scope>NUCLEOTIDE SEQUENCE</scope>
</reference>
<protein>
    <submittedName>
        <fullName evidence="1">Uncharacterized protein</fullName>
    </submittedName>
</protein>
<organism evidence="1">
    <name type="scientific">Anguilla anguilla</name>
    <name type="common">European freshwater eel</name>
    <name type="synonym">Muraena anguilla</name>
    <dbReference type="NCBI Taxonomy" id="7936"/>
    <lineage>
        <taxon>Eukaryota</taxon>
        <taxon>Metazoa</taxon>
        <taxon>Chordata</taxon>
        <taxon>Craniata</taxon>
        <taxon>Vertebrata</taxon>
        <taxon>Euteleostomi</taxon>
        <taxon>Actinopterygii</taxon>
        <taxon>Neopterygii</taxon>
        <taxon>Teleostei</taxon>
        <taxon>Anguilliformes</taxon>
        <taxon>Anguillidae</taxon>
        <taxon>Anguilla</taxon>
    </lineage>
</organism>
<accession>A0A0E9R0I9</accession>
<dbReference type="AlphaFoldDB" id="A0A0E9R0I9"/>
<name>A0A0E9R0I9_ANGAN</name>
<dbReference type="EMBL" id="GBXM01086577">
    <property type="protein sequence ID" value="JAH22000.1"/>
    <property type="molecule type" value="Transcribed_RNA"/>
</dbReference>
<evidence type="ECO:0000313" key="1">
    <source>
        <dbReference type="EMBL" id="JAH22000.1"/>
    </source>
</evidence>
<reference evidence="1" key="2">
    <citation type="journal article" date="2015" name="Fish Shellfish Immunol.">
        <title>Early steps in the European eel (Anguilla anguilla)-Vibrio vulnificus interaction in the gills: Role of the RtxA13 toxin.</title>
        <authorList>
            <person name="Callol A."/>
            <person name="Pajuelo D."/>
            <person name="Ebbesson L."/>
            <person name="Teles M."/>
            <person name="MacKenzie S."/>
            <person name="Amaro C."/>
        </authorList>
    </citation>
    <scope>NUCLEOTIDE SEQUENCE</scope>
</reference>
<sequence>MLNRLPSRWVIAERRRLNKTGAKTQPCFTPRSTLKDSDWSPPMRTLACMPSLLQDGEKLRW</sequence>